<evidence type="ECO:0000256" key="2">
    <source>
        <dbReference type="ARBA" id="ARBA00022490"/>
    </source>
</evidence>
<evidence type="ECO:0000256" key="1">
    <source>
        <dbReference type="ARBA" id="ARBA00022487"/>
    </source>
</evidence>
<keyword evidence="4 5" id="KW-0378">Hydrolase</keyword>
<feature type="binding site" evidence="5">
    <location>
        <begin position="145"/>
        <end position="149"/>
    </location>
    <ligand>
        <name>substrate</name>
    </ligand>
</feature>
<feature type="binding site" evidence="5">
    <location>
        <position position="237"/>
    </location>
    <ligand>
        <name>substrate</name>
    </ligand>
</feature>
<dbReference type="RefSeq" id="WP_029093878.1">
    <property type="nucleotide sequence ID" value="NZ_CAADJA010000002.1"/>
</dbReference>
<comment type="function">
    <text evidence="5">The physiological role of BioH is to remove the methyl group introduced by BioC when the pimeloyl moiety is complete. It allows to synthesize pimeloyl-ACP via the fatty acid synthetic pathway through the hydrolysis of the ester bonds of pimeloyl-ACP esters.</text>
</comment>
<protein>
    <recommendedName>
        <fullName evidence="5">Pimeloyl-[acyl-carrier protein] methyl ester esterase</fullName>
        <ecNumber evidence="5">3.1.1.85</ecNumber>
    </recommendedName>
    <alternativeName>
        <fullName evidence="5">Biotin synthesis protein BioH</fullName>
    </alternativeName>
    <alternativeName>
        <fullName evidence="5">Carboxylesterase BioH</fullName>
    </alternativeName>
</protein>
<evidence type="ECO:0000256" key="3">
    <source>
        <dbReference type="ARBA" id="ARBA00022756"/>
    </source>
</evidence>
<evidence type="ECO:0000313" key="7">
    <source>
        <dbReference type="EMBL" id="PHI27950.1"/>
    </source>
</evidence>
<dbReference type="NCBIfam" id="TIGR01738">
    <property type="entry name" value="bioH"/>
    <property type="match status" value="1"/>
</dbReference>
<gene>
    <name evidence="5 7" type="primary">bioH</name>
    <name evidence="7" type="ORF">CRN84_00645</name>
    <name evidence="8" type="ORF">NCTC12282_00576</name>
</gene>
<reference evidence="7" key="2">
    <citation type="submission" date="2017-09" db="EMBL/GenBank/DDBJ databases">
        <title>FDA dAtabase for Regulatory Grade micrObial Sequences (FDA-ARGOS): Supporting development and validation of Infectious Disease Dx tests.</title>
        <authorList>
            <person name="Minogue T."/>
            <person name="Wolcott M."/>
            <person name="Wasieloski L."/>
            <person name="Aguilar W."/>
            <person name="Moore D."/>
            <person name="Tallon L.J."/>
            <person name="Sadzewicz L."/>
            <person name="Ott S."/>
            <person name="Zhao X."/>
            <person name="Nagaraj S."/>
            <person name="Vavikolanu K."/>
            <person name="Aluvathingal J."/>
            <person name="Nadendla S."/>
            <person name="Sichtig H."/>
        </authorList>
    </citation>
    <scope>NUCLEOTIDE SEQUENCE</scope>
    <source>
        <strain evidence="7">FDAARGOS_387</strain>
    </source>
</reference>
<dbReference type="Proteomes" id="UP000373449">
    <property type="component" value="Unassembled WGS sequence"/>
</dbReference>
<comment type="pathway">
    <text evidence="5">Cofactor biosynthesis; biotin biosynthesis.</text>
</comment>
<dbReference type="Proteomes" id="UP000224974">
    <property type="component" value="Unassembled WGS sequence"/>
</dbReference>
<dbReference type="HAMAP" id="MF_01260">
    <property type="entry name" value="Carboxylester"/>
    <property type="match status" value="1"/>
</dbReference>
<dbReference type="STRING" id="1111728.GCA_000427805_04685"/>
<dbReference type="Gene3D" id="3.40.50.1820">
    <property type="entry name" value="alpha/beta hydrolase"/>
    <property type="match status" value="1"/>
</dbReference>
<evidence type="ECO:0000256" key="4">
    <source>
        <dbReference type="ARBA" id="ARBA00022801"/>
    </source>
</evidence>
<reference evidence="8 10" key="3">
    <citation type="submission" date="2019-03" db="EMBL/GenBank/DDBJ databases">
        <authorList>
            <consortium name="Pathogen Informatics"/>
        </authorList>
    </citation>
    <scope>NUCLEOTIDE SEQUENCE [LARGE SCALE GENOMIC DNA]</scope>
    <source>
        <strain evidence="8 10">NCTC12282</strain>
    </source>
</reference>
<reference evidence="9" key="1">
    <citation type="submission" date="2017-09" db="EMBL/GenBank/DDBJ databases">
        <title>FDA dAtabase for Regulatory Grade micrObial Sequences (FDA-ARGOS): Supporting development and validation of Infectious Disease Dx tests.</title>
        <authorList>
            <person name="Minogue T."/>
            <person name="Wolcott M."/>
            <person name="Wasieloski L."/>
            <person name="Aguilar W."/>
            <person name="Moore D."/>
            <person name="Tallon L."/>
            <person name="Sadzewicz L."/>
            <person name="Ott S."/>
            <person name="Zhao X."/>
            <person name="Nagaraj S."/>
            <person name="Vavikolanu K."/>
            <person name="Aluvathingal J."/>
            <person name="Nadendla S."/>
            <person name="Sichtig H."/>
        </authorList>
    </citation>
    <scope>NUCLEOTIDE SEQUENCE [LARGE SCALE GENOMIC DNA]</scope>
    <source>
        <strain evidence="9">FDAARGOS_387</strain>
    </source>
</reference>
<name>A0A2C6BUW9_9GAMM</name>
<dbReference type="GO" id="GO:0009102">
    <property type="term" value="P:biotin biosynthetic process"/>
    <property type="evidence" value="ECO:0007669"/>
    <property type="project" value="UniProtKB-UniRule"/>
</dbReference>
<dbReference type="OrthoDB" id="9780744at2"/>
<dbReference type="Pfam" id="PF00561">
    <property type="entry name" value="Abhydrolase_1"/>
    <property type="match status" value="1"/>
</dbReference>
<comment type="subunit">
    <text evidence="5">Monomer.</text>
</comment>
<evidence type="ECO:0000313" key="10">
    <source>
        <dbReference type="Proteomes" id="UP000373449"/>
    </source>
</evidence>
<feature type="domain" description="AB hydrolase-1" evidence="6">
    <location>
        <begin position="16"/>
        <end position="243"/>
    </location>
</feature>
<dbReference type="InterPro" id="IPR010076">
    <property type="entry name" value="BioH"/>
</dbReference>
<dbReference type="GO" id="GO:0005737">
    <property type="term" value="C:cytoplasm"/>
    <property type="evidence" value="ECO:0007669"/>
    <property type="project" value="UniProtKB-SubCell"/>
</dbReference>
<comment type="similarity">
    <text evidence="5">Belongs to the AB hydrolase superfamily. Carboxylesterase BioH family.</text>
</comment>
<dbReference type="InterPro" id="IPR029058">
    <property type="entry name" value="AB_hydrolase_fold"/>
</dbReference>
<feature type="binding site" evidence="5">
    <location>
        <begin position="82"/>
        <end position="83"/>
    </location>
    <ligand>
        <name>substrate</name>
    </ligand>
</feature>
<dbReference type="EC" id="3.1.1.85" evidence="5"/>
<feature type="active site" evidence="5">
    <location>
        <position position="209"/>
    </location>
</feature>
<proteinExistence type="inferred from homology"/>
<evidence type="ECO:0000313" key="9">
    <source>
        <dbReference type="Proteomes" id="UP000224974"/>
    </source>
</evidence>
<comment type="catalytic activity">
    <reaction evidence="5">
        <text>6-carboxyhexanoyl-[ACP] methyl ester + H2O = 6-carboxyhexanoyl-[ACP] + methanol + H(+)</text>
        <dbReference type="Rhea" id="RHEA:42700"/>
        <dbReference type="Rhea" id="RHEA-COMP:9955"/>
        <dbReference type="Rhea" id="RHEA-COMP:10186"/>
        <dbReference type="ChEBI" id="CHEBI:15377"/>
        <dbReference type="ChEBI" id="CHEBI:15378"/>
        <dbReference type="ChEBI" id="CHEBI:17790"/>
        <dbReference type="ChEBI" id="CHEBI:78846"/>
        <dbReference type="ChEBI" id="CHEBI:82735"/>
        <dbReference type="EC" id="3.1.1.85"/>
    </reaction>
</comment>
<dbReference type="SUPFAM" id="SSF53474">
    <property type="entry name" value="alpha/beta-Hydrolases"/>
    <property type="match status" value="1"/>
</dbReference>
<evidence type="ECO:0000256" key="5">
    <source>
        <dbReference type="HAMAP-Rule" id="MF_01260"/>
    </source>
</evidence>
<dbReference type="EMBL" id="PDDX01000001">
    <property type="protein sequence ID" value="PHI27950.1"/>
    <property type="molecule type" value="Genomic_DNA"/>
</dbReference>
<keyword evidence="2 5" id="KW-0963">Cytoplasm</keyword>
<feature type="binding site" evidence="5">
    <location>
        <position position="22"/>
    </location>
    <ligand>
        <name>substrate</name>
    </ligand>
</feature>
<dbReference type="PANTHER" id="PTHR43194">
    <property type="entry name" value="HYDROLASE ALPHA/BETA FOLD FAMILY"/>
    <property type="match status" value="1"/>
</dbReference>
<dbReference type="InterPro" id="IPR050228">
    <property type="entry name" value="Carboxylesterase_BioH"/>
</dbReference>
<dbReference type="UniPathway" id="UPA00078"/>
<evidence type="ECO:0000313" key="8">
    <source>
        <dbReference type="EMBL" id="VFS45693.1"/>
    </source>
</evidence>
<feature type="active site" evidence="5">
    <location>
        <position position="237"/>
    </location>
</feature>
<keyword evidence="9" id="KW-1185">Reference proteome</keyword>
<dbReference type="PANTHER" id="PTHR43194:SF5">
    <property type="entry name" value="PIMELOYL-[ACYL-CARRIER PROTEIN] METHYL ESTER ESTERASE"/>
    <property type="match status" value="1"/>
</dbReference>
<organism evidence="7 9">
    <name type="scientific">Budvicia aquatica</name>
    <dbReference type="NCBI Taxonomy" id="82979"/>
    <lineage>
        <taxon>Bacteria</taxon>
        <taxon>Pseudomonadati</taxon>
        <taxon>Pseudomonadota</taxon>
        <taxon>Gammaproteobacteria</taxon>
        <taxon>Enterobacterales</taxon>
        <taxon>Budviciaceae</taxon>
        <taxon>Budvicia</taxon>
    </lineage>
</organism>
<sequence>MSSLYWQTVGEGDTDLVLLHGWGLNSGIWHCITERLAPHFRLHLVDLPGYGHSRGYGAMSLKDMAEIVLQRAPEKAVWLGWSMGGLIASRIALDHPERVTALITVASSPCHIEQADEKWPGIKPAVLAEFDRQLNVNFQQTVEQFLALQTLGAPTARDDALRLKQVVFSAPMPEVEVLSSGLVMLELNDLRAELVDLKLPFLRIYGALDALVPRRVIPMLDSLWPCSYSVLINKASHAPFISHSKVFCAEILFFSLIYNCK</sequence>
<comment type="subcellular location">
    <subcellularLocation>
        <location evidence="5">Cytoplasm</location>
    </subcellularLocation>
</comment>
<dbReference type="AlphaFoldDB" id="A0A2C6BUW9"/>
<dbReference type="InterPro" id="IPR000073">
    <property type="entry name" value="AB_hydrolase_1"/>
</dbReference>
<keyword evidence="1 5" id="KW-0719">Serine esterase</keyword>
<keyword evidence="3 5" id="KW-0093">Biotin biosynthesis</keyword>
<dbReference type="EMBL" id="CAADJA010000002">
    <property type="protein sequence ID" value="VFS45693.1"/>
    <property type="molecule type" value="Genomic_DNA"/>
</dbReference>
<dbReference type="GO" id="GO:0090499">
    <property type="term" value="F:pimelyl-[acyl-carrier protein] methyl ester esterase activity"/>
    <property type="evidence" value="ECO:0007669"/>
    <property type="project" value="UniProtKB-EC"/>
</dbReference>
<feature type="active site" description="Nucleophile" evidence="5">
    <location>
        <position position="82"/>
    </location>
</feature>
<accession>A0A2C6BUW9</accession>
<evidence type="ECO:0000259" key="6">
    <source>
        <dbReference type="Pfam" id="PF00561"/>
    </source>
</evidence>